<dbReference type="CDD" id="cd00067">
    <property type="entry name" value="GAL4"/>
    <property type="match status" value="1"/>
</dbReference>
<dbReference type="AlphaFoldDB" id="A0A9P3GTD2"/>
<dbReference type="GO" id="GO:0003677">
    <property type="term" value="F:DNA binding"/>
    <property type="evidence" value="ECO:0007669"/>
    <property type="project" value="InterPro"/>
</dbReference>
<keyword evidence="9" id="KW-1185">Reference proteome</keyword>
<evidence type="ECO:0000256" key="1">
    <source>
        <dbReference type="ARBA" id="ARBA00004123"/>
    </source>
</evidence>
<evidence type="ECO:0000256" key="2">
    <source>
        <dbReference type="ARBA" id="ARBA00022723"/>
    </source>
</evidence>
<dbReference type="SMART" id="SM00066">
    <property type="entry name" value="GAL4"/>
    <property type="match status" value="1"/>
</dbReference>
<keyword evidence="2" id="KW-0479">Metal-binding</keyword>
<dbReference type="OrthoDB" id="424974at2759"/>
<dbReference type="InterPro" id="IPR001138">
    <property type="entry name" value="Zn2Cys6_DnaBD"/>
</dbReference>
<proteinExistence type="predicted"/>
<dbReference type="PROSITE" id="PS00463">
    <property type="entry name" value="ZN2_CY6_FUNGAL_1"/>
    <property type="match status" value="1"/>
</dbReference>
<evidence type="ECO:0000313" key="9">
    <source>
        <dbReference type="Proteomes" id="UP000703269"/>
    </source>
</evidence>
<dbReference type="SUPFAM" id="SSF57701">
    <property type="entry name" value="Zn2/Cys6 DNA-binding domain"/>
    <property type="match status" value="1"/>
</dbReference>
<gene>
    <name evidence="8" type="ORF">PsYK624_155420</name>
</gene>
<feature type="region of interest" description="Disordered" evidence="5">
    <location>
        <begin position="186"/>
        <end position="210"/>
    </location>
</feature>
<dbReference type="GO" id="GO:0006351">
    <property type="term" value="P:DNA-templated transcription"/>
    <property type="evidence" value="ECO:0007669"/>
    <property type="project" value="InterPro"/>
</dbReference>
<dbReference type="PROSITE" id="PS51379">
    <property type="entry name" value="4FE4S_FER_2"/>
    <property type="match status" value="1"/>
</dbReference>
<feature type="coiled-coil region" evidence="4">
    <location>
        <begin position="92"/>
        <end position="119"/>
    </location>
</feature>
<dbReference type="InterPro" id="IPR036864">
    <property type="entry name" value="Zn2-C6_fun-type_DNA-bd_sf"/>
</dbReference>
<evidence type="ECO:0000259" key="6">
    <source>
        <dbReference type="PROSITE" id="PS50048"/>
    </source>
</evidence>
<feature type="domain" description="Zn(2)-C6 fungal-type" evidence="6">
    <location>
        <begin position="45"/>
        <end position="74"/>
    </location>
</feature>
<feature type="region of interest" description="Disordered" evidence="5">
    <location>
        <begin position="696"/>
        <end position="778"/>
    </location>
</feature>
<evidence type="ECO:0000256" key="5">
    <source>
        <dbReference type="SAM" id="MobiDB-lite"/>
    </source>
</evidence>
<feature type="compositionally biased region" description="Low complexity" evidence="5">
    <location>
        <begin position="727"/>
        <end position="741"/>
    </location>
</feature>
<protein>
    <submittedName>
        <fullName evidence="8">Fungal-specific transcription factor domain-containing protein</fullName>
    </submittedName>
</protein>
<evidence type="ECO:0000313" key="8">
    <source>
        <dbReference type="EMBL" id="GJE99289.1"/>
    </source>
</evidence>
<dbReference type="GO" id="GO:0008270">
    <property type="term" value="F:zinc ion binding"/>
    <property type="evidence" value="ECO:0007669"/>
    <property type="project" value="InterPro"/>
</dbReference>
<keyword evidence="4" id="KW-0175">Coiled coil</keyword>
<feature type="domain" description="4Fe-4S ferredoxin-type" evidence="7">
    <location>
        <begin position="52"/>
        <end position="84"/>
    </location>
</feature>
<feature type="compositionally biased region" description="Polar residues" evidence="5">
    <location>
        <begin position="697"/>
        <end position="719"/>
    </location>
</feature>
<accession>A0A9P3GTD2</accession>
<dbReference type="InterPro" id="IPR017896">
    <property type="entry name" value="4Fe4S_Fe-S-bd"/>
</dbReference>
<dbReference type="Gene3D" id="4.10.240.10">
    <property type="entry name" value="Zn(2)-C6 fungal-type DNA-binding domain"/>
    <property type="match status" value="1"/>
</dbReference>
<evidence type="ECO:0000256" key="4">
    <source>
        <dbReference type="SAM" id="Coils"/>
    </source>
</evidence>
<dbReference type="CDD" id="cd12148">
    <property type="entry name" value="fungal_TF_MHR"/>
    <property type="match status" value="1"/>
</dbReference>
<organism evidence="8 9">
    <name type="scientific">Phanerochaete sordida</name>
    <dbReference type="NCBI Taxonomy" id="48140"/>
    <lineage>
        <taxon>Eukaryota</taxon>
        <taxon>Fungi</taxon>
        <taxon>Dikarya</taxon>
        <taxon>Basidiomycota</taxon>
        <taxon>Agaricomycotina</taxon>
        <taxon>Agaricomycetes</taxon>
        <taxon>Polyporales</taxon>
        <taxon>Phanerochaetaceae</taxon>
        <taxon>Phanerochaete</taxon>
    </lineage>
</organism>
<comment type="caution">
    <text evidence="8">The sequence shown here is derived from an EMBL/GenBank/DDBJ whole genome shotgun (WGS) entry which is preliminary data.</text>
</comment>
<feature type="region of interest" description="Disordered" evidence="5">
    <location>
        <begin position="1"/>
        <end position="31"/>
    </location>
</feature>
<dbReference type="EMBL" id="BPQB01000105">
    <property type="protein sequence ID" value="GJE99289.1"/>
    <property type="molecule type" value="Genomic_DNA"/>
</dbReference>
<feature type="compositionally biased region" description="Basic and acidic residues" evidence="5">
    <location>
        <begin position="19"/>
        <end position="31"/>
    </location>
</feature>
<dbReference type="SMART" id="SM00906">
    <property type="entry name" value="Fungal_trans"/>
    <property type="match status" value="1"/>
</dbReference>
<dbReference type="GO" id="GO:0000981">
    <property type="term" value="F:DNA-binding transcription factor activity, RNA polymerase II-specific"/>
    <property type="evidence" value="ECO:0007669"/>
    <property type="project" value="InterPro"/>
</dbReference>
<dbReference type="InterPro" id="IPR050613">
    <property type="entry name" value="Sec_Metabolite_Reg"/>
</dbReference>
<feature type="compositionally biased region" description="Basic and acidic residues" evidence="5">
    <location>
        <begin position="195"/>
        <end position="204"/>
    </location>
</feature>
<name>A0A9P3GTD2_9APHY</name>
<dbReference type="Proteomes" id="UP000703269">
    <property type="component" value="Unassembled WGS sequence"/>
</dbReference>
<comment type="subcellular location">
    <subcellularLocation>
        <location evidence="1">Nucleus</location>
    </subcellularLocation>
</comment>
<sequence>MPVDTSKPLLSSKTRRPSKKDLDEDRQDSSHAREIELKRSRGEISCAECRRLKIRCDKTIPCKSCQRRGCAALCPNGSLATGQGTRFVLAATEHLHKRIAKMKERIRQLEDALAILQAKGSNEPHPLLRDDLLSANTEHDEEEMTEIESMPSNPPDIIDAFGTLSVSEHGVSRFFGSTGGAEYLLYNDNGAPPSDDGRSSERDSMTPPIHGELTRFSVSFPFTPIGPTDDVRRLIESHLPPWDRATHLAESYLTNAAWLFQGLTREQVVDEMLPAIYKRPRPEFKEEEIPYQDYSGPHDLALLYLVFAVGALVDLSQEPYNAEGEHYHILAKAALCLQPVLEKPSLVAIQGLYLLAVYTAMCGSDKETTMETSWSIVTLSAQLAQSIGLHRDSARWGLPAYVVERRRILFWDLFITDVWSSLTTGRPPSFSRDYVDCKFPYASDIEEGEAAETKNYDHWAPRFSLQIVAEVAERALAAEPPSYATIMELDRKVREFPVPPDVVAVVEDIKAPEEEEEPLPLSVSMGKMVMSHCREIILLWIHRSFFAQAIIDCPSNPLRSTYAASFLASYRSSVTILKTIRNQFDKYPAICSRFWTIWTYAFSAVIVFGTVVTRGPRSPLATAAVQQLDAGCELFERAAVHSRRAAKALPILHKLQEKAHAALSCVTNDPHSDGALWNIKVEDGDDELDIFAGRTRLVSSKRPSPSPACSNSEPRSAQSYIPPPPTQQFASRPQQQQQIYPPSLPSLPPLRVPETTGPGQAGPSGVKWMPPQSAQTYNSPDVYVQSHQSTPRQDVYGSASPTYPMSTYGWSGEGTPHVNQLAQQPPHHRAQYPLQTMPPTSSPYPPEMLYPAEGYAHVPPHAHAHGRAPVPSPGAYVPPPQELVNLGLVSRESRLDERWTTFMHESGYLDGLHQGGGGGNPPY</sequence>
<evidence type="ECO:0000259" key="7">
    <source>
        <dbReference type="PROSITE" id="PS51379"/>
    </source>
</evidence>
<dbReference type="Pfam" id="PF04082">
    <property type="entry name" value="Fungal_trans"/>
    <property type="match status" value="1"/>
</dbReference>
<dbReference type="InterPro" id="IPR007219">
    <property type="entry name" value="XnlR_reg_dom"/>
</dbReference>
<keyword evidence="3" id="KW-0539">Nucleus</keyword>
<dbReference type="PANTHER" id="PTHR31001:SF56">
    <property type="entry name" value="ZN(2)-C6 FUNGAL-TYPE DOMAIN-CONTAINING PROTEIN"/>
    <property type="match status" value="1"/>
</dbReference>
<feature type="compositionally biased region" description="Pro residues" evidence="5">
    <location>
        <begin position="742"/>
        <end position="751"/>
    </location>
</feature>
<dbReference type="PROSITE" id="PS50048">
    <property type="entry name" value="ZN2_CY6_FUNGAL_2"/>
    <property type="match status" value="1"/>
</dbReference>
<reference evidence="8 9" key="1">
    <citation type="submission" date="2021-08" db="EMBL/GenBank/DDBJ databases">
        <title>Draft Genome Sequence of Phanerochaete sordida strain YK-624.</title>
        <authorList>
            <person name="Mori T."/>
            <person name="Dohra H."/>
            <person name="Suzuki T."/>
            <person name="Kawagishi H."/>
            <person name="Hirai H."/>
        </authorList>
    </citation>
    <scope>NUCLEOTIDE SEQUENCE [LARGE SCALE GENOMIC DNA]</scope>
    <source>
        <strain evidence="8 9">YK-624</strain>
    </source>
</reference>
<dbReference type="GO" id="GO:0005634">
    <property type="term" value="C:nucleus"/>
    <property type="evidence" value="ECO:0007669"/>
    <property type="project" value="UniProtKB-SubCell"/>
</dbReference>
<evidence type="ECO:0000256" key="3">
    <source>
        <dbReference type="ARBA" id="ARBA00023242"/>
    </source>
</evidence>
<dbReference type="PANTHER" id="PTHR31001">
    <property type="entry name" value="UNCHARACTERIZED TRANSCRIPTIONAL REGULATORY PROTEIN"/>
    <property type="match status" value="1"/>
</dbReference>